<accession>A0A8J6XQQ9</accession>
<dbReference type="EMBL" id="JACXAE010000084">
    <property type="protein sequence ID" value="MBD2775656.1"/>
    <property type="molecule type" value="Genomic_DNA"/>
</dbReference>
<reference evidence="1" key="1">
    <citation type="submission" date="2020-09" db="EMBL/GenBank/DDBJ databases">
        <title>Iningainema tapete sp. nov. (Scytonemataceae, Cyanobacteria) from greenhouses in central Florida (USA) produces two types of nodularin with biosynthetic potential for microcystin-LR and anabaenopeptins.</title>
        <authorList>
            <person name="Berthold D.E."/>
            <person name="Lefler F.W."/>
            <person name="Huang I.-S."/>
            <person name="Abdulla H."/>
            <person name="Zimba P.V."/>
            <person name="Laughinghouse H.D. IV."/>
        </authorList>
    </citation>
    <scope>NUCLEOTIDE SEQUENCE</scope>
    <source>
        <strain evidence="1">BLCCT55</strain>
    </source>
</reference>
<protein>
    <submittedName>
        <fullName evidence="1">Uncharacterized protein</fullName>
    </submittedName>
</protein>
<organism evidence="1 2">
    <name type="scientific">Iningainema tapete BLCC-T55</name>
    <dbReference type="NCBI Taxonomy" id="2748662"/>
    <lineage>
        <taxon>Bacteria</taxon>
        <taxon>Bacillati</taxon>
        <taxon>Cyanobacteriota</taxon>
        <taxon>Cyanophyceae</taxon>
        <taxon>Nostocales</taxon>
        <taxon>Scytonemataceae</taxon>
        <taxon>Iningainema tapete</taxon>
    </lineage>
</organism>
<sequence length="251" mass="28306">MRACAQYQPKFGQGGKTGMTLGQFQQMYGSDPFYNWIGLDSPLMYAAHKAAGGMTSVYRQLGIGSQWILNQILQDHLGLSKEEANWSYLVPSSKAKPRRLSLDGRIELDDLRDTNTRSRIQQWINEAADKLFLPQKTRESNKGIVIEARQGYKSKDSKRQNADISNASNAYANLYIPVLVLFSMQIDADVAQRYTQAQWLLLTGTTHGSTTDSTYVFFRDVIGYDLAAFFQRNSVRLKNEIEVILTALLTA</sequence>
<comment type="caution">
    <text evidence="1">The sequence shown here is derived from an EMBL/GenBank/DDBJ whole genome shotgun (WGS) entry which is preliminary data.</text>
</comment>
<keyword evidence="2" id="KW-1185">Reference proteome</keyword>
<evidence type="ECO:0000313" key="2">
    <source>
        <dbReference type="Proteomes" id="UP000629098"/>
    </source>
</evidence>
<evidence type="ECO:0000313" key="1">
    <source>
        <dbReference type="EMBL" id="MBD2775656.1"/>
    </source>
</evidence>
<name>A0A8J6XQQ9_9CYAN</name>
<dbReference type="AlphaFoldDB" id="A0A8J6XQQ9"/>
<gene>
    <name evidence="1" type="ORF">ICL16_27260</name>
</gene>
<dbReference type="Proteomes" id="UP000629098">
    <property type="component" value="Unassembled WGS sequence"/>
</dbReference>
<proteinExistence type="predicted"/>